<evidence type="ECO:0000313" key="3">
    <source>
        <dbReference type="Proteomes" id="UP001472677"/>
    </source>
</evidence>
<evidence type="ECO:0000313" key="2">
    <source>
        <dbReference type="EMBL" id="KAK8529417.1"/>
    </source>
</evidence>
<proteinExistence type="predicted"/>
<feature type="signal peptide" evidence="1">
    <location>
        <begin position="1"/>
        <end position="25"/>
    </location>
</feature>
<dbReference type="EMBL" id="JBBPBM010000036">
    <property type="protein sequence ID" value="KAK8529417.1"/>
    <property type="molecule type" value="Genomic_DNA"/>
</dbReference>
<protein>
    <recommendedName>
        <fullName evidence="4">Bifunctional inhibitor/plant lipid transfer protein/seed storage helical domain-containing protein</fullName>
    </recommendedName>
</protein>
<evidence type="ECO:0000256" key="1">
    <source>
        <dbReference type="SAM" id="SignalP"/>
    </source>
</evidence>
<comment type="caution">
    <text evidence="2">The sequence shown here is derived from an EMBL/GenBank/DDBJ whole genome shotgun (WGS) entry which is preliminary data.</text>
</comment>
<dbReference type="Proteomes" id="UP001472677">
    <property type="component" value="Unassembled WGS sequence"/>
</dbReference>
<keyword evidence="1" id="KW-0732">Signal</keyword>
<evidence type="ECO:0008006" key="4">
    <source>
        <dbReference type="Google" id="ProtNLM"/>
    </source>
</evidence>
<organism evidence="2 3">
    <name type="scientific">Hibiscus sabdariffa</name>
    <name type="common">roselle</name>
    <dbReference type="NCBI Taxonomy" id="183260"/>
    <lineage>
        <taxon>Eukaryota</taxon>
        <taxon>Viridiplantae</taxon>
        <taxon>Streptophyta</taxon>
        <taxon>Embryophyta</taxon>
        <taxon>Tracheophyta</taxon>
        <taxon>Spermatophyta</taxon>
        <taxon>Magnoliopsida</taxon>
        <taxon>eudicotyledons</taxon>
        <taxon>Gunneridae</taxon>
        <taxon>Pentapetalae</taxon>
        <taxon>rosids</taxon>
        <taxon>malvids</taxon>
        <taxon>Malvales</taxon>
        <taxon>Malvaceae</taxon>
        <taxon>Malvoideae</taxon>
        <taxon>Hibiscus</taxon>
    </lineage>
</organism>
<gene>
    <name evidence="2" type="ORF">V6N12_060199</name>
</gene>
<reference evidence="2 3" key="1">
    <citation type="journal article" date="2024" name="G3 (Bethesda)">
        <title>Genome assembly of Hibiscus sabdariffa L. provides insights into metabolisms of medicinal natural products.</title>
        <authorList>
            <person name="Kim T."/>
        </authorList>
    </citation>
    <scope>NUCLEOTIDE SEQUENCE [LARGE SCALE GENOMIC DNA]</scope>
    <source>
        <strain evidence="2">TK-2024</strain>
        <tissue evidence="2">Old leaves</tissue>
    </source>
</reference>
<accession>A0ABR2D6I3</accession>
<sequence>MTSKASAALVFLLSLNFVLFTLVTSLTPFPLPAPPPPLPPPSCPSQLLVTCAPLAAPPGPPSPCCRSLASLGPAAAPCLCTIYNTNAVDRIMKTCHFPVRPGFRCPC</sequence>
<name>A0ABR2D6I3_9ROSI</name>
<feature type="chain" id="PRO_5047169880" description="Bifunctional inhibitor/plant lipid transfer protein/seed storage helical domain-containing protein" evidence="1">
    <location>
        <begin position="26"/>
        <end position="107"/>
    </location>
</feature>
<keyword evidence="3" id="KW-1185">Reference proteome</keyword>